<dbReference type="VEuPathDB" id="MicrosporidiaDB:VCUG_00035"/>
<dbReference type="InterPro" id="IPR013936">
    <property type="entry name" value="CRT-like"/>
</dbReference>
<keyword evidence="6 7" id="KW-0472">Membrane</keyword>
<dbReference type="RefSeq" id="XP_008073056.1">
    <property type="nucleotide sequence ID" value="XM_008074865.1"/>
</dbReference>
<evidence type="ECO:0000256" key="1">
    <source>
        <dbReference type="ARBA" id="ARBA00004141"/>
    </source>
</evidence>
<dbReference type="OMA" id="RYLAACY"/>
<organism evidence="8 9">
    <name type="scientific">Vavraia culicis (isolate floridensis)</name>
    <name type="common">Microsporidian parasite</name>
    <dbReference type="NCBI Taxonomy" id="948595"/>
    <lineage>
        <taxon>Eukaryota</taxon>
        <taxon>Fungi</taxon>
        <taxon>Fungi incertae sedis</taxon>
        <taxon>Microsporidia</taxon>
        <taxon>Pleistophoridae</taxon>
        <taxon>Vavraia</taxon>
    </lineage>
</organism>
<sequence>MQKIFLIAGFIIFSVGNGIFRRYLAACYSSITFIILLQGLVQFTAALCAAKKYSFRSKRILFLVICSYVSHIIVWVSNKKLTSIAYALTEPSKILFVVVLSMFMLKQRYTGLQYLGVFMIILGIMASTLGKSDNPNVDKPLYYFGLALFGCFSAALSSVFFVMSFPRNSIKFWDYIFTFSLYGLLLCTAGFLLELKLVKELAVEDISCDLKVLAMAVTTTIEYLGYRFIGFCTCPVEKNLIVIIIQVSIPIFYNAFFKKEFNKIDIIACVVIYTGTFIFELKNFLAYFHKKRN</sequence>
<keyword evidence="4 7" id="KW-0812">Transmembrane</keyword>
<evidence type="ECO:0000256" key="7">
    <source>
        <dbReference type="SAM" id="Phobius"/>
    </source>
</evidence>
<dbReference type="OrthoDB" id="10523320at2759"/>
<dbReference type="InParanoid" id="L2GXN7"/>
<feature type="transmembrane region" description="Helical" evidence="7">
    <location>
        <begin position="60"/>
        <end position="78"/>
    </location>
</feature>
<keyword evidence="5 7" id="KW-1133">Transmembrane helix</keyword>
<feature type="transmembrane region" description="Helical" evidence="7">
    <location>
        <begin position="240"/>
        <end position="257"/>
    </location>
</feature>
<evidence type="ECO:0000313" key="9">
    <source>
        <dbReference type="Proteomes" id="UP000011081"/>
    </source>
</evidence>
<evidence type="ECO:0000256" key="6">
    <source>
        <dbReference type="ARBA" id="ARBA00023136"/>
    </source>
</evidence>
<feature type="transmembrane region" description="Helical" evidence="7">
    <location>
        <begin position="264"/>
        <end position="288"/>
    </location>
</feature>
<dbReference type="SUPFAM" id="SSF103481">
    <property type="entry name" value="Multidrug resistance efflux transporter EmrE"/>
    <property type="match status" value="1"/>
</dbReference>
<protein>
    <recommendedName>
        <fullName evidence="10">EamA domain-containing protein</fullName>
    </recommendedName>
</protein>
<comment type="subcellular location">
    <subcellularLocation>
        <location evidence="1">Membrane</location>
        <topology evidence="1">Multi-pass membrane protein</topology>
    </subcellularLocation>
</comment>
<evidence type="ECO:0000313" key="8">
    <source>
        <dbReference type="EMBL" id="ELA48426.1"/>
    </source>
</evidence>
<dbReference type="Gene3D" id="1.10.3730.20">
    <property type="match status" value="1"/>
</dbReference>
<comment type="similarity">
    <text evidence="2">Belongs to the CRT-like transporter family.</text>
</comment>
<evidence type="ECO:0000256" key="4">
    <source>
        <dbReference type="ARBA" id="ARBA00022692"/>
    </source>
</evidence>
<evidence type="ECO:0000256" key="3">
    <source>
        <dbReference type="ARBA" id="ARBA00022448"/>
    </source>
</evidence>
<dbReference type="AlphaFoldDB" id="L2GXN7"/>
<gene>
    <name evidence="8" type="ORF">VCUG_00035</name>
</gene>
<feature type="transmembrane region" description="Helical" evidence="7">
    <location>
        <begin position="175"/>
        <end position="193"/>
    </location>
</feature>
<dbReference type="Proteomes" id="UP000011081">
    <property type="component" value="Unassembled WGS sequence"/>
</dbReference>
<dbReference type="InterPro" id="IPR037185">
    <property type="entry name" value="EmrE-like"/>
</dbReference>
<evidence type="ECO:0000256" key="2">
    <source>
        <dbReference type="ARBA" id="ARBA00006690"/>
    </source>
</evidence>
<accession>L2GXN7</accession>
<name>L2GXN7_VAVCU</name>
<dbReference type="HOGENOM" id="CLU_950613_0_0_1"/>
<evidence type="ECO:0000256" key="5">
    <source>
        <dbReference type="ARBA" id="ARBA00022989"/>
    </source>
</evidence>
<feature type="transmembrane region" description="Helical" evidence="7">
    <location>
        <begin position="112"/>
        <end position="129"/>
    </location>
</feature>
<reference evidence="9" key="1">
    <citation type="submission" date="2011-03" db="EMBL/GenBank/DDBJ databases">
        <title>The genome sequence of Vavraia culicis strain floridensis.</title>
        <authorList>
            <consortium name="The Broad Institute Genome Sequencing Platform"/>
            <person name="Cuomo C."/>
            <person name="Becnel J."/>
            <person name="Sanscrainte N."/>
            <person name="Young S.K."/>
            <person name="Zeng Q."/>
            <person name="Gargeya S."/>
            <person name="Fitzgerald M."/>
            <person name="Haas B."/>
            <person name="Abouelleil A."/>
            <person name="Alvarado L."/>
            <person name="Arachchi H.M."/>
            <person name="Berlin A."/>
            <person name="Chapman S.B."/>
            <person name="Gearin G."/>
            <person name="Goldberg J."/>
            <person name="Griggs A."/>
            <person name="Gujja S."/>
            <person name="Hansen M."/>
            <person name="Heiman D."/>
            <person name="Howarth C."/>
            <person name="Larimer J."/>
            <person name="Lui A."/>
            <person name="MacDonald P.J.P."/>
            <person name="McCowen C."/>
            <person name="Montmayeur A."/>
            <person name="Murphy C."/>
            <person name="Neiman D."/>
            <person name="Pearson M."/>
            <person name="Priest M."/>
            <person name="Roberts A."/>
            <person name="Saif S."/>
            <person name="Shea T."/>
            <person name="Sisk P."/>
            <person name="Stolte C."/>
            <person name="Sykes S."/>
            <person name="Wortman J."/>
            <person name="Nusbaum C."/>
            <person name="Birren B."/>
        </authorList>
    </citation>
    <scope>NUCLEOTIDE SEQUENCE [LARGE SCALE GENOMIC DNA]</scope>
    <source>
        <strain evidence="9">floridensis</strain>
    </source>
</reference>
<feature type="transmembrane region" description="Helical" evidence="7">
    <location>
        <begin position="28"/>
        <end position="48"/>
    </location>
</feature>
<dbReference type="EMBL" id="GL877404">
    <property type="protein sequence ID" value="ELA48426.1"/>
    <property type="molecule type" value="Genomic_DNA"/>
</dbReference>
<evidence type="ECO:0008006" key="10">
    <source>
        <dbReference type="Google" id="ProtNLM"/>
    </source>
</evidence>
<keyword evidence="9" id="KW-1185">Reference proteome</keyword>
<dbReference type="GO" id="GO:0016020">
    <property type="term" value="C:membrane"/>
    <property type="evidence" value="ECO:0007669"/>
    <property type="project" value="UniProtKB-SubCell"/>
</dbReference>
<feature type="transmembrane region" description="Helical" evidence="7">
    <location>
        <begin position="141"/>
        <end position="163"/>
    </location>
</feature>
<keyword evidence="3" id="KW-0813">Transport</keyword>
<dbReference type="Pfam" id="PF08627">
    <property type="entry name" value="CRT-like"/>
    <property type="match status" value="1"/>
</dbReference>
<proteinExistence type="inferred from homology"/>
<dbReference type="GeneID" id="19877927"/>